<dbReference type="PANTHER" id="PTHR33798:SF5">
    <property type="entry name" value="FLAVIN REDUCTASE LIKE DOMAIN-CONTAINING PROTEIN"/>
    <property type="match status" value="1"/>
</dbReference>
<comment type="caution">
    <text evidence="7">The sequence shown here is derived from an EMBL/GenBank/DDBJ whole genome shotgun (WGS) entry which is preliminary data.</text>
</comment>
<dbReference type="SUPFAM" id="SSF50475">
    <property type="entry name" value="FMN-binding split barrel"/>
    <property type="match status" value="1"/>
</dbReference>
<evidence type="ECO:0000313" key="8">
    <source>
        <dbReference type="Proteomes" id="UP000242877"/>
    </source>
</evidence>
<feature type="compositionally biased region" description="Polar residues" evidence="5">
    <location>
        <begin position="36"/>
        <end position="49"/>
    </location>
</feature>
<evidence type="ECO:0000256" key="1">
    <source>
        <dbReference type="ARBA" id="ARBA00001917"/>
    </source>
</evidence>
<dbReference type="Gene3D" id="2.30.110.10">
    <property type="entry name" value="Electron Transport, Fmn-binding Protein, Chain A"/>
    <property type="match status" value="1"/>
</dbReference>
<feature type="compositionally biased region" description="Basic and acidic residues" evidence="5">
    <location>
        <begin position="1"/>
        <end position="17"/>
    </location>
</feature>
<comment type="similarity">
    <text evidence="4">Belongs to the flavoredoxin family.</text>
</comment>
<sequence>MSHHPPLKEVEKTRPDFDSSTSFSFTKAPDPDWTRGQGTNHLDQGSSSKGHIEIDPYEEGRPARNNYTLLISGIIPRPIGFISTLTKDGSLVNLAPFSFTQVVNVDPPIFVVGISGNQSPGKDTLRNILDTQECVINTVSEHFVEAANMSALNCPPDVSEVDLSGLHMLPSSTVKAPRVKDLRDYALP</sequence>
<dbReference type="VEuPathDB" id="FungiDB:AAP_04761"/>
<evidence type="ECO:0000313" key="7">
    <source>
        <dbReference type="EMBL" id="KZZ88663.1"/>
    </source>
</evidence>
<dbReference type="AlphaFoldDB" id="A0A162I4W6"/>
<protein>
    <submittedName>
        <fullName evidence="7">Flavoprotein oxygenase</fullName>
    </submittedName>
</protein>
<evidence type="ECO:0000256" key="3">
    <source>
        <dbReference type="ARBA" id="ARBA00022643"/>
    </source>
</evidence>
<evidence type="ECO:0000256" key="4">
    <source>
        <dbReference type="ARBA" id="ARBA00038054"/>
    </source>
</evidence>
<keyword evidence="3" id="KW-0288">FMN</keyword>
<feature type="domain" description="Flavin reductase like" evidence="6">
    <location>
        <begin position="75"/>
        <end position="181"/>
    </location>
</feature>
<dbReference type="EMBL" id="AZGZ01000024">
    <property type="protein sequence ID" value="KZZ88663.1"/>
    <property type="molecule type" value="Genomic_DNA"/>
</dbReference>
<dbReference type="Proteomes" id="UP000242877">
    <property type="component" value="Unassembled WGS sequence"/>
</dbReference>
<dbReference type="Pfam" id="PF01613">
    <property type="entry name" value="Flavin_Reduct"/>
    <property type="match status" value="1"/>
</dbReference>
<feature type="region of interest" description="Disordered" evidence="5">
    <location>
        <begin position="1"/>
        <end position="58"/>
    </location>
</feature>
<reference evidence="7 8" key="1">
    <citation type="journal article" date="2016" name="Genome Biol. Evol.">
        <title>Divergent and convergent evolution of fungal pathogenicity.</title>
        <authorList>
            <person name="Shang Y."/>
            <person name="Xiao G."/>
            <person name="Zheng P."/>
            <person name="Cen K."/>
            <person name="Zhan S."/>
            <person name="Wang C."/>
        </authorList>
    </citation>
    <scope>NUCLEOTIDE SEQUENCE [LARGE SCALE GENOMIC DNA]</scope>
    <source>
        <strain evidence="7 8">ARSEF 7405</strain>
    </source>
</reference>
<organism evidence="7 8">
    <name type="scientific">Ascosphaera apis ARSEF 7405</name>
    <dbReference type="NCBI Taxonomy" id="392613"/>
    <lineage>
        <taxon>Eukaryota</taxon>
        <taxon>Fungi</taxon>
        <taxon>Dikarya</taxon>
        <taxon>Ascomycota</taxon>
        <taxon>Pezizomycotina</taxon>
        <taxon>Eurotiomycetes</taxon>
        <taxon>Eurotiomycetidae</taxon>
        <taxon>Onygenales</taxon>
        <taxon>Ascosphaeraceae</taxon>
        <taxon>Ascosphaera</taxon>
    </lineage>
</organism>
<accession>A0A162I4W6</accession>
<dbReference type="GO" id="GO:0010181">
    <property type="term" value="F:FMN binding"/>
    <property type="evidence" value="ECO:0007669"/>
    <property type="project" value="InterPro"/>
</dbReference>
<keyword evidence="2" id="KW-0285">Flavoprotein</keyword>
<evidence type="ECO:0000256" key="2">
    <source>
        <dbReference type="ARBA" id="ARBA00022630"/>
    </source>
</evidence>
<evidence type="ECO:0000256" key="5">
    <source>
        <dbReference type="SAM" id="MobiDB-lite"/>
    </source>
</evidence>
<dbReference type="OrthoDB" id="10250990at2759"/>
<dbReference type="InterPro" id="IPR012349">
    <property type="entry name" value="Split_barrel_FMN-bd"/>
</dbReference>
<gene>
    <name evidence="7" type="ORF">AAP_04761</name>
</gene>
<dbReference type="PANTHER" id="PTHR33798">
    <property type="entry name" value="FLAVOPROTEIN OXYGENASE"/>
    <property type="match status" value="1"/>
</dbReference>
<proteinExistence type="inferred from homology"/>
<name>A0A162I4W6_9EURO</name>
<comment type="cofactor">
    <cofactor evidence="1">
        <name>FMN</name>
        <dbReference type="ChEBI" id="CHEBI:58210"/>
    </cofactor>
</comment>
<keyword evidence="8" id="KW-1185">Reference proteome</keyword>
<dbReference type="InterPro" id="IPR002563">
    <property type="entry name" value="Flavin_Rdtase-like_dom"/>
</dbReference>
<evidence type="ECO:0000259" key="6">
    <source>
        <dbReference type="Pfam" id="PF01613"/>
    </source>
</evidence>